<dbReference type="AlphaFoldDB" id="A0AAW7XLI6"/>
<dbReference type="InterPro" id="IPR015655">
    <property type="entry name" value="PP2C"/>
</dbReference>
<evidence type="ECO:0000313" key="4">
    <source>
        <dbReference type="Proteomes" id="UP001169862"/>
    </source>
</evidence>
<protein>
    <submittedName>
        <fullName evidence="2">Protein phosphatase 2C domain-containing protein</fullName>
    </submittedName>
</protein>
<dbReference type="Gene3D" id="3.60.40.10">
    <property type="entry name" value="PPM-type phosphatase domain"/>
    <property type="match status" value="1"/>
</dbReference>
<feature type="domain" description="PPM-type phosphatase" evidence="1">
    <location>
        <begin position="8"/>
        <end position="243"/>
    </location>
</feature>
<reference evidence="2" key="1">
    <citation type="submission" date="2023-07" db="EMBL/GenBank/DDBJ databases">
        <title>Genome content predicts the carbon catabolic preferences of heterotrophic bacteria.</title>
        <authorList>
            <person name="Gralka M."/>
        </authorList>
    </citation>
    <scope>NUCLEOTIDE SEQUENCE</scope>
    <source>
        <strain evidence="3">5G01</strain>
        <strain evidence="2">I2M16</strain>
    </source>
</reference>
<dbReference type="SUPFAM" id="SSF81606">
    <property type="entry name" value="PP2C-like"/>
    <property type="match status" value="1"/>
</dbReference>
<name>A0AAW7XLI6_9GAMM</name>
<proteinExistence type="predicted"/>
<dbReference type="RefSeq" id="WP_215149974.1">
    <property type="nucleotide sequence ID" value="NZ_CAXHZV010000034.1"/>
</dbReference>
<dbReference type="Proteomes" id="UP001177341">
    <property type="component" value="Unassembled WGS sequence"/>
</dbReference>
<dbReference type="PANTHER" id="PTHR47992">
    <property type="entry name" value="PROTEIN PHOSPHATASE"/>
    <property type="match status" value="1"/>
</dbReference>
<comment type="caution">
    <text evidence="2">The sequence shown here is derived from an EMBL/GenBank/DDBJ whole genome shotgun (WGS) entry which is preliminary data.</text>
</comment>
<accession>A0AAW7XLI6</accession>
<keyword evidence="5" id="KW-1185">Reference proteome</keyword>
<sequence length="244" mass="26933">MADKNWNGYGQTDVGSVREENQDSLAVLDHSGVWCVADGMGGHKEGGIASHLVTQSLESLQQKEPQSLDELLTETISILQEANQALCDMSDSFYGEDLIGTTVVALLVRGGRGAVVWVGDSRLYRMRETAFEMVTRDHTQFEELVSRGLIEDLSSEKTHPASHMLTRALGVSRELNLDTIYLELEPGDRFLLCSDGLSNVIEQLDLGKAIYYSEDKQRAVANLINMALARQANDNVTALIVDRM</sequence>
<dbReference type="InterPro" id="IPR001932">
    <property type="entry name" value="PPM-type_phosphatase-like_dom"/>
</dbReference>
<dbReference type="SMART" id="SM00332">
    <property type="entry name" value="PP2Cc"/>
    <property type="match status" value="1"/>
</dbReference>
<evidence type="ECO:0000313" key="2">
    <source>
        <dbReference type="EMBL" id="MDO6454606.1"/>
    </source>
</evidence>
<dbReference type="Proteomes" id="UP001169862">
    <property type="component" value="Unassembled WGS sequence"/>
</dbReference>
<evidence type="ECO:0000313" key="3">
    <source>
        <dbReference type="EMBL" id="MDP2522185.1"/>
    </source>
</evidence>
<gene>
    <name evidence="2" type="ORF">Q4490_13610</name>
    <name evidence="3" type="ORF">Q8W30_06325</name>
</gene>
<dbReference type="EMBL" id="JAUOPG010000009">
    <property type="protein sequence ID" value="MDO6454606.1"/>
    <property type="molecule type" value="Genomic_DNA"/>
</dbReference>
<dbReference type="PROSITE" id="PS51746">
    <property type="entry name" value="PPM_2"/>
    <property type="match status" value="1"/>
</dbReference>
<dbReference type="InterPro" id="IPR036457">
    <property type="entry name" value="PPM-type-like_dom_sf"/>
</dbReference>
<dbReference type="CDD" id="cd00143">
    <property type="entry name" value="PP2Cc"/>
    <property type="match status" value="1"/>
</dbReference>
<evidence type="ECO:0000313" key="5">
    <source>
        <dbReference type="Proteomes" id="UP001177341"/>
    </source>
</evidence>
<dbReference type="SMART" id="SM00331">
    <property type="entry name" value="PP2C_SIG"/>
    <property type="match status" value="1"/>
</dbReference>
<organism evidence="2 4">
    <name type="scientific">Neptunomonas phycophila</name>
    <dbReference type="NCBI Taxonomy" id="1572645"/>
    <lineage>
        <taxon>Bacteria</taxon>
        <taxon>Pseudomonadati</taxon>
        <taxon>Pseudomonadota</taxon>
        <taxon>Gammaproteobacteria</taxon>
        <taxon>Oceanospirillales</taxon>
        <taxon>Oceanospirillaceae</taxon>
        <taxon>Neptunomonas</taxon>
    </lineage>
</organism>
<evidence type="ECO:0000259" key="1">
    <source>
        <dbReference type="PROSITE" id="PS51746"/>
    </source>
</evidence>
<dbReference type="GO" id="GO:0004722">
    <property type="term" value="F:protein serine/threonine phosphatase activity"/>
    <property type="evidence" value="ECO:0007669"/>
    <property type="project" value="InterPro"/>
</dbReference>
<dbReference type="EMBL" id="JAUYVO010000003">
    <property type="protein sequence ID" value="MDP2522185.1"/>
    <property type="molecule type" value="Genomic_DNA"/>
</dbReference>
<dbReference type="Pfam" id="PF13672">
    <property type="entry name" value="PP2C_2"/>
    <property type="match status" value="1"/>
</dbReference>